<dbReference type="RefSeq" id="WP_010314299.1">
    <property type="nucleotide sequence ID" value="NZ_CP061007.1"/>
</dbReference>
<dbReference type="Proteomes" id="UP000233786">
    <property type="component" value="Unassembled WGS sequence"/>
</dbReference>
<evidence type="ECO:0000256" key="1">
    <source>
        <dbReference type="SAM" id="MobiDB-lite"/>
    </source>
</evidence>
<dbReference type="SUPFAM" id="SSF55469">
    <property type="entry name" value="FMN-dependent nitroreductase-like"/>
    <property type="match status" value="1"/>
</dbReference>
<gene>
    <name evidence="2" type="ORF">A8926_6332</name>
</gene>
<reference evidence="2" key="1">
    <citation type="submission" date="2017-12" db="EMBL/GenBank/DDBJ databases">
        <title>Sequencing the genomes of 1000 Actinobacteria strains.</title>
        <authorList>
            <person name="Klenk H.-P."/>
        </authorList>
    </citation>
    <scope>NUCLEOTIDE SEQUENCE [LARGE SCALE GENOMIC DNA]</scope>
    <source>
        <strain evidence="2">DSM 44228</strain>
    </source>
</reference>
<evidence type="ECO:0000313" key="3">
    <source>
        <dbReference type="Proteomes" id="UP000233786"/>
    </source>
</evidence>
<dbReference type="OrthoDB" id="3723182at2"/>
<sequence>MSVRESLHLAWGGEPPGAPDHALRPAESRSWPDAGLELDRWPRGGIGALLDLALASAPQRRTGGVRLRRVPSAGGRYPIEAHVVHRGAAWRYDPVRHALVAPTRTARSTSDLQVVLSVNPLRTWWRYGPRSLPVLLLDLGHAIGAVLASATALGHPARATTGLGVDALAALAGLPCSGGVVRWPGCAPEFPLSVVEIDGSFTLPPVTSAECAPNPEPALDAIMAAHGEAAWALLAAALTELGREGPARQWQWRAPEPVTTELVTRATAPWAAVTSGDDAAAEWEALSSSAAPLAMGQVAVLRSASSDLVADLAPRSCGQPELVRSGAILLAAGTVDPDPGTAFDEHVGAGLAVHAAWLTATRLALPARPVGCWIDTVLRGSAGPARLLHALAVGGR</sequence>
<dbReference type="PANTHER" id="PTHR42741:SF3">
    <property type="entry name" value="NITROREDUCTASE FAMILY PROTEIN"/>
    <property type="match status" value="1"/>
</dbReference>
<comment type="caution">
    <text evidence="2">The sequence shown here is derived from an EMBL/GenBank/DDBJ whole genome shotgun (WGS) entry which is preliminary data.</text>
</comment>
<keyword evidence="3" id="KW-1185">Reference proteome</keyword>
<evidence type="ECO:0008006" key="4">
    <source>
        <dbReference type="Google" id="ProtNLM"/>
    </source>
</evidence>
<protein>
    <recommendedName>
        <fullName evidence="4">SagB-type dehydrogenase family enzyme</fullName>
    </recommendedName>
</protein>
<dbReference type="STRING" id="994479.GCA_000194155_06980"/>
<dbReference type="PANTHER" id="PTHR42741">
    <property type="entry name" value="NITROREDUCTASE FAMILY PROTEIN"/>
    <property type="match status" value="1"/>
</dbReference>
<organism evidence="2 3">
    <name type="scientific">Saccharopolyspora spinosa</name>
    <dbReference type="NCBI Taxonomy" id="60894"/>
    <lineage>
        <taxon>Bacteria</taxon>
        <taxon>Bacillati</taxon>
        <taxon>Actinomycetota</taxon>
        <taxon>Actinomycetes</taxon>
        <taxon>Pseudonocardiales</taxon>
        <taxon>Pseudonocardiaceae</taxon>
        <taxon>Saccharopolyspora</taxon>
    </lineage>
</organism>
<dbReference type="Gene3D" id="3.40.109.10">
    <property type="entry name" value="NADH Oxidase"/>
    <property type="match status" value="1"/>
</dbReference>
<evidence type="ECO:0000313" key="2">
    <source>
        <dbReference type="EMBL" id="PKW18261.1"/>
    </source>
</evidence>
<dbReference type="AlphaFoldDB" id="A0A2N3Y5Y3"/>
<proteinExistence type="predicted"/>
<feature type="region of interest" description="Disordered" evidence="1">
    <location>
        <begin position="1"/>
        <end position="28"/>
    </location>
</feature>
<name>A0A2N3Y5Y3_SACSN</name>
<accession>A0A2N3Y5Y3</accession>
<dbReference type="GO" id="GO:0016491">
    <property type="term" value="F:oxidoreductase activity"/>
    <property type="evidence" value="ECO:0007669"/>
    <property type="project" value="InterPro"/>
</dbReference>
<dbReference type="InterPro" id="IPR000415">
    <property type="entry name" value="Nitroreductase-like"/>
</dbReference>
<dbReference type="EMBL" id="PJNB01000001">
    <property type="protein sequence ID" value="PKW18261.1"/>
    <property type="molecule type" value="Genomic_DNA"/>
</dbReference>